<accession>V6LH80</accession>
<gene>
    <name evidence="2" type="ORF">SS50377_16696</name>
</gene>
<dbReference type="EMBL" id="KI546135">
    <property type="protein sequence ID" value="EST43653.1"/>
    <property type="molecule type" value="Genomic_DNA"/>
</dbReference>
<keyword evidence="1" id="KW-0175">Coiled coil</keyword>
<sequence>MDLSLSQSWRSKRNEQNVTQSNDQLLKALNQANLEIQSLIQQIDALEHKMAQPVGIRAEEAERKLFLAQKRSKRQEGDIIALTQSHDRLRSEFLKLLELKNQLQKQLADGQIDVISVQKKTEYLGQIENQLVVLKQENNYLVAGKYQLEVQIPPLNKQIYQLTQEKAQLTEEVIQLEERVGVRQVEILQLKSQVSNLTSKNTILEQELLTSTTQLNKLQDNEQKIYFQLNQQNEHIEQSEAKLVQQSEEILRLRGLLTEKESLYNMKEKQIGMVRDHVKELKGEVQKYKEEIKNVKSNNLELQGVLQTQQVTNKNHLETLQMSKMMLTEYSVGIQYLESDLGKQKQYIKSLELEINKTSSAPITAVNDTNIVEQQTIPLQNSQNENLSVLQLSIDQDIGNELEIVSLSAPEMIMQLAINDELDIQPKMEVEPVAEPQMEVEPVAEPQMEVEPVAEPQMEVEPVVEPQMEVEPVAEPQMEVEPVAEPQIEVEPVAEPQMEVEPVVEPQIEVEFSIEPHISLIPLIISTDDQPIPDAEFLQRSSPQSIPSILNDFSNVSDRKSTISQIPLSSNNSIVQDDFK</sequence>
<dbReference type="VEuPathDB" id="GiardiaDB:SS50377_20986"/>
<proteinExistence type="predicted"/>
<reference evidence="2" key="1">
    <citation type="journal article" date="2014" name="PLoS Genet.">
        <title>The Genome of Spironucleus salmonicida Highlights a Fish Pathogen Adapted to Fluctuating Environments.</title>
        <authorList>
            <person name="Xu F."/>
            <person name="Jerlstrom-Hultqvist J."/>
            <person name="Einarsson E."/>
            <person name="Astvaldsson A."/>
            <person name="Svard S.G."/>
            <person name="Andersson J.O."/>
        </authorList>
    </citation>
    <scope>NUCLEOTIDE SEQUENCE</scope>
</reference>
<protein>
    <submittedName>
        <fullName evidence="2">Uncharacterized protein</fullName>
    </submittedName>
</protein>
<evidence type="ECO:0000256" key="1">
    <source>
        <dbReference type="SAM" id="Coils"/>
    </source>
</evidence>
<organism evidence="2">
    <name type="scientific">Spironucleus salmonicida</name>
    <dbReference type="NCBI Taxonomy" id="348837"/>
    <lineage>
        <taxon>Eukaryota</taxon>
        <taxon>Metamonada</taxon>
        <taxon>Diplomonadida</taxon>
        <taxon>Hexamitidae</taxon>
        <taxon>Hexamitinae</taxon>
        <taxon>Spironucleus</taxon>
    </lineage>
</organism>
<dbReference type="AlphaFoldDB" id="V6LH80"/>
<name>V6LH80_9EUKA</name>
<feature type="coiled-coil region" evidence="1">
    <location>
        <begin position="159"/>
        <end position="305"/>
    </location>
</feature>
<feature type="coiled-coil region" evidence="1">
    <location>
        <begin position="22"/>
        <end position="49"/>
    </location>
</feature>
<evidence type="ECO:0000313" key="2">
    <source>
        <dbReference type="EMBL" id="EST43653.1"/>
    </source>
</evidence>